<dbReference type="Pfam" id="PF04400">
    <property type="entry name" value="NqrM"/>
    <property type="match status" value="1"/>
</dbReference>
<dbReference type="InterPro" id="IPR007495">
    <property type="entry name" value="NqrM"/>
</dbReference>
<accession>A0ABV1RLM0</accession>
<evidence type="ECO:0000313" key="1">
    <source>
        <dbReference type="EMBL" id="MER2493610.1"/>
    </source>
</evidence>
<organism evidence="1 2">
    <name type="scientific">Catenovulum sediminis</name>
    <dbReference type="NCBI Taxonomy" id="1740262"/>
    <lineage>
        <taxon>Bacteria</taxon>
        <taxon>Pseudomonadati</taxon>
        <taxon>Pseudomonadota</taxon>
        <taxon>Gammaproteobacteria</taxon>
        <taxon>Alteromonadales</taxon>
        <taxon>Alteromonadaceae</taxon>
        <taxon>Catenovulum</taxon>
    </lineage>
</organism>
<evidence type="ECO:0000313" key="2">
    <source>
        <dbReference type="Proteomes" id="UP001467690"/>
    </source>
</evidence>
<dbReference type="EMBL" id="JBELOE010000265">
    <property type="protein sequence ID" value="MER2493610.1"/>
    <property type="molecule type" value="Genomic_DNA"/>
</dbReference>
<name>A0ABV1RLM0_9ALTE</name>
<protein>
    <submittedName>
        <fullName evidence="1">(Na+)-NQR maturation NqrM</fullName>
    </submittedName>
</protein>
<proteinExistence type="predicted"/>
<dbReference type="Proteomes" id="UP001467690">
    <property type="component" value="Unassembled WGS sequence"/>
</dbReference>
<reference evidence="1 2" key="1">
    <citation type="submission" date="2024-06" db="EMBL/GenBank/DDBJ databases">
        <authorList>
            <person name="Chen R.Y."/>
        </authorList>
    </citation>
    <scope>NUCLEOTIDE SEQUENCE [LARGE SCALE GENOMIC DNA]</scope>
    <source>
        <strain evidence="1 2">D2</strain>
    </source>
</reference>
<keyword evidence="2" id="KW-1185">Reference proteome</keyword>
<dbReference type="PANTHER" id="PTHR40691:SF1">
    <property type="entry name" value="EXPORTED PROTEIN"/>
    <property type="match status" value="1"/>
</dbReference>
<dbReference type="PANTHER" id="PTHR40691">
    <property type="entry name" value="(NA+)-NQR MATURATION NQRM"/>
    <property type="match status" value="1"/>
</dbReference>
<sequence>MTLFLLVFAAFLIIVGAMSVGYIFQKKAISGSCGGLGSVGIDKVCDCDNPCDKRKAKMKREQMLNENRII</sequence>
<dbReference type="RefSeq" id="WP_143872740.1">
    <property type="nucleotide sequence ID" value="NZ_CP041660.1"/>
</dbReference>
<comment type="caution">
    <text evidence="1">The sequence shown here is derived from an EMBL/GenBank/DDBJ whole genome shotgun (WGS) entry which is preliminary data.</text>
</comment>
<gene>
    <name evidence="1" type="primary">nqrM</name>
    <name evidence="1" type="ORF">ABS311_17160</name>
</gene>